<dbReference type="InterPro" id="IPR001452">
    <property type="entry name" value="SH3_domain"/>
</dbReference>
<evidence type="ECO:0000256" key="3">
    <source>
        <dbReference type="SAM" id="MobiDB-lite"/>
    </source>
</evidence>
<comment type="caution">
    <text evidence="5">The sequence shown here is derived from an EMBL/GenBank/DDBJ whole genome shotgun (WGS) entry which is preliminary data.</text>
</comment>
<accession>A0A3M7RH42</accession>
<name>A0A3M7RH42_BRAPC</name>
<dbReference type="PRINTS" id="PR00452">
    <property type="entry name" value="SH3DOMAIN"/>
</dbReference>
<dbReference type="GO" id="GO:0007010">
    <property type="term" value="P:cytoskeleton organization"/>
    <property type="evidence" value="ECO:0007669"/>
    <property type="project" value="TreeGrafter"/>
</dbReference>
<dbReference type="Gene3D" id="2.30.30.40">
    <property type="entry name" value="SH3 Domains"/>
    <property type="match status" value="1"/>
</dbReference>
<keyword evidence="6" id="KW-1185">Reference proteome</keyword>
<evidence type="ECO:0000256" key="1">
    <source>
        <dbReference type="ARBA" id="ARBA00022443"/>
    </source>
</evidence>
<dbReference type="GO" id="GO:0005543">
    <property type="term" value="F:phospholipid binding"/>
    <property type="evidence" value="ECO:0007669"/>
    <property type="project" value="TreeGrafter"/>
</dbReference>
<evidence type="ECO:0000256" key="2">
    <source>
        <dbReference type="PROSITE-ProRule" id="PRU00192"/>
    </source>
</evidence>
<dbReference type="Proteomes" id="UP000276133">
    <property type="component" value="Unassembled WGS sequence"/>
</dbReference>
<dbReference type="AlphaFoldDB" id="A0A3M7RH42"/>
<dbReference type="SMART" id="SM00326">
    <property type="entry name" value="SH3"/>
    <property type="match status" value="1"/>
</dbReference>
<reference evidence="5 6" key="1">
    <citation type="journal article" date="2018" name="Sci. Rep.">
        <title>Genomic signatures of local adaptation to the degree of environmental predictability in rotifers.</title>
        <authorList>
            <person name="Franch-Gras L."/>
            <person name="Hahn C."/>
            <person name="Garcia-Roger E.M."/>
            <person name="Carmona M.J."/>
            <person name="Serra M."/>
            <person name="Gomez A."/>
        </authorList>
    </citation>
    <scope>NUCLEOTIDE SEQUENCE [LARGE SCALE GENOMIC DNA]</scope>
    <source>
        <strain evidence="5">HYR1</strain>
    </source>
</reference>
<dbReference type="SUPFAM" id="SSF50044">
    <property type="entry name" value="SH3-domain"/>
    <property type="match status" value="1"/>
</dbReference>
<evidence type="ECO:0000313" key="6">
    <source>
        <dbReference type="Proteomes" id="UP000276133"/>
    </source>
</evidence>
<protein>
    <submittedName>
        <fullName evidence="5">Kinase C and casein kinase substrate in neurons 1-like isoform X1</fullName>
    </submittedName>
</protein>
<dbReference type="PROSITE" id="PS50002">
    <property type="entry name" value="SH3"/>
    <property type="match status" value="1"/>
</dbReference>
<evidence type="ECO:0000313" key="5">
    <source>
        <dbReference type="EMBL" id="RNA22893.1"/>
    </source>
</evidence>
<dbReference type="GO" id="GO:0016301">
    <property type="term" value="F:kinase activity"/>
    <property type="evidence" value="ECO:0007669"/>
    <property type="project" value="UniProtKB-KW"/>
</dbReference>
<dbReference type="PANTHER" id="PTHR23065:SF11">
    <property type="entry name" value="SYNDAPIN, ISOFORM C"/>
    <property type="match status" value="1"/>
</dbReference>
<dbReference type="InterPro" id="IPR036028">
    <property type="entry name" value="SH3-like_dom_sf"/>
</dbReference>
<feature type="domain" description="SH3" evidence="4">
    <location>
        <begin position="168"/>
        <end position="226"/>
    </location>
</feature>
<dbReference type="GO" id="GO:0005886">
    <property type="term" value="C:plasma membrane"/>
    <property type="evidence" value="ECO:0007669"/>
    <property type="project" value="TreeGrafter"/>
</dbReference>
<evidence type="ECO:0000259" key="4">
    <source>
        <dbReference type="PROSITE" id="PS50002"/>
    </source>
</evidence>
<dbReference type="PANTHER" id="PTHR23065">
    <property type="entry name" value="PROLINE-SERINE-THREONINE PHOSPHATASE INTERACTING PROTEIN 1"/>
    <property type="match status" value="1"/>
</dbReference>
<feature type="region of interest" description="Disordered" evidence="3">
    <location>
        <begin position="108"/>
        <end position="148"/>
    </location>
</feature>
<dbReference type="GO" id="GO:0005768">
    <property type="term" value="C:endosome"/>
    <property type="evidence" value="ECO:0007669"/>
    <property type="project" value="TreeGrafter"/>
</dbReference>
<dbReference type="GO" id="GO:0097320">
    <property type="term" value="P:plasma membrane tubulation"/>
    <property type="evidence" value="ECO:0007669"/>
    <property type="project" value="TreeGrafter"/>
</dbReference>
<feature type="region of interest" description="Disordered" evidence="3">
    <location>
        <begin position="53"/>
        <end position="88"/>
    </location>
</feature>
<gene>
    <name evidence="5" type="ORF">BpHYR1_015619</name>
</gene>
<dbReference type="STRING" id="10195.A0A3M7RH42"/>
<keyword evidence="5" id="KW-0808">Transferase</keyword>
<feature type="compositionally biased region" description="Low complexity" evidence="3">
    <location>
        <begin position="108"/>
        <end position="120"/>
    </location>
</feature>
<keyword evidence="5" id="KW-0418">Kinase</keyword>
<dbReference type="GO" id="GO:0030100">
    <property type="term" value="P:regulation of endocytosis"/>
    <property type="evidence" value="ECO:0007669"/>
    <property type="project" value="TreeGrafter"/>
</dbReference>
<dbReference type="EMBL" id="REGN01003385">
    <property type="protein sequence ID" value="RNA22893.1"/>
    <property type="molecule type" value="Genomic_DNA"/>
</dbReference>
<organism evidence="5 6">
    <name type="scientific">Brachionus plicatilis</name>
    <name type="common">Marine rotifer</name>
    <name type="synonym">Brachionus muelleri</name>
    <dbReference type="NCBI Taxonomy" id="10195"/>
    <lineage>
        <taxon>Eukaryota</taxon>
        <taxon>Metazoa</taxon>
        <taxon>Spiralia</taxon>
        <taxon>Gnathifera</taxon>
        <taxon>Rotifera</taxon>
        <taxon>Eurotatoria</taxon>
        <taxon>Monogononta</taxon>
        <taxon>Pseudotrocha</taxon>
        <taxon>Ploima</taxon>
        <taxon>Brachionidae</taxon>
        <taxon>Brachionus</taxon>
    </lineage>
</organism>
<keyword evidence="1 2" id="KW-0728">SH3 domain</keyword>
<dbReference type="OrthoDB" id="10255128at2759"/>
<proteinExistence type="predicted"/>
<sequence length="226" mass="25752">MSEDKKNHNENHMSIRKSDIKIVRKNSALNGSCSSSIDSQSRKFRHLDYPIEQNPFGVEDGNGKGSAHSKSSFAPIRNKKSSKSEYENFSQNKKDIDLYDNLNPQFNLNNYQQNYDNLPNGPLSSHSRESNPFGEYDEDDDSHKTGITNSQHHAITSHESDDDERAMYLNVKVKALYDYHSAEDDELSFKAGEEFIKLANEDERGWCLGKIGERVGLYPATYAVEF</sequence>
<dbReference type="Pfam" id="PF00018">
    <property type="entry name" value="SH3_1"/>
    <property type="match status" value="1"/>
</dbReference>